<dbReference type="RefSeq" id="WP_052408287.1">
    <property type="nucleotide sequence ID" value="NZ_JOEF01000062.1"/>
</dbReference>
<proteinExistence type="predicted"/>
<dbReference type="STRING" id="211114.SAMN04489726_1111"/>
<dbReference type="AlphaFoldDB" id="A0A1G9SE98"/>
<organism evidence="1 2">
    <name type="scientific">Allokutzneria albata</name>
    <name type="common">Kibdelosporangium albatum</name>
    <dbReference type="NCBI Taxonomy" id="211114"/>
    <lineage>
        <taxon>Bacteria</taxon>
        <taxon>Bacillati</taxon>
        <taxon>Actinomycetota</taxon>
        <taxon>Actinomycetes</taxon>
        <taxon>Pseudonocardiales</taxon>
        <taxon>Pseudonocardiaceae</taxon>
        <taxon>Allokutzneria</taxon>
    </lineage>
</organism>
<dbReference type="Proteomes" id="UP000183376">
    <property type="component" value="Chromosome I"/>
</dbReference>
<reference evidence="1 2" key="1">
    <citation type="submission" date="2016-10" db="EMBL/GenBank/DDBJ databases">
        <authorList>
            <person name="de Groot N.N."/>
        </authorList>
    </citation>
    <scope>NUCLEOTIDE SEQUENCE [LARGE SCALE GENOMIC DNA]</scope>
    <source>
        <strain evidence="1 2">DSM 44149</strain>
    </source>
</reference>
<dbReference type="EMBL" id="LT629701">
    <property type="protein sequence ID" value="SDM33793.1"/>
    <property type="molecule type" value="Genomic_DNA"/>
</dbReference>
<name>A0A1G9SE98_ALLAB</name>
<gene>
    <name evidence="1" type="ORF">SAMN04489726_1111</name>
</gene>
<evidence type="ECO:0000313" key="1">
    <source>
        <dbReference type="EMBL" id="SDM33793.1"/>
    </source>
</evidence>
<dbReference type="OrthoDB" id="3638648at2"/>
<keyword evidence="2" id="KW-1185">Reference proteome</keyword>
<evidence type="ECO:0000313" key="2">
    <source>
        <dbReference type="Proteomes" id="UP000183376"/>
    </source>
</evidence>
<protein>
    <submittedName>
        <fullName evidence="1">Uncharacterized protein</fullName>
    </submittedName>
</protein>
<accession>A0A1G9SE98</accession>
<sequence length="59" mass="6081">MIAVVSFVTLVSTTSAAMATVVVCWALHAGFVLGRWGELVFTARSANDALVLVVCALAA</sequence>